<evidence type="ECO:0000259" key="2">
    <source>
        <dbReference type="SMART" id="SM00822"/>
    </source>
</evidence>
<dbReference type="PANTHER" id="PTHR42879">
    <property type="entry name" value="3-OXOACYL-(ACYL-CARRIER-PROTEIN) REDUCTASE"/>
    <property type="match status" value="1"/>
</dbReference>
<dbReference type="InterPro" id="IPR050259">
    <property type="entry name" value="SDR"/>
</dbReference>
<dbReference type="PRINTS" id="PR00081">
    <property type="entry name" value="GDHRDH"/>
</dbReference>
<dbReference type="PANTHER" id="PTHR42879:SF2">
    <property type="entry name" value="3-OXOACYL-[ACYL-CARRIER-PROTEIN] REDUCTASE FABG"/>
    <property type="match status" value="1"/>
</dbReference>
<sequence length="241" mass="25050">MTESVDRQGRVALITGASRGIGAAIAETLRDSGYRVAGFARSDAAPAGVLGVACDITDPQAVDAGFATVEAELGPVEVLVANAGITRDTLLMRMSDDDWQQVVDINLTGAYRVVRRATRGMVRQRFGRIVAISSVVALLGSAGQVNYASTKAGLIGMMRSVARELGGRGVTANVVTPGFIQTEMTEVLDEATRKAYAERIPVGRMGTAADVANAVRYLVSDEAGYVTGAVVPVDGGLGMGN</sequence>
<dbReference type="InterPro" id="IPR057326">
    <property type="entry name" value="KR_dom"/>
</dbReference>
<proteinExistence type="inferred from homology"/>
<gene>
    <name evidence="3" type="ORF">FB473_002102</name>
</gene>
<evidence type="ECO:0000313" key="4">
    <source>
        <dbReference type="Proteomes" id="UP000749311"/>
    </source>
</evidence>
<comment type="caution">
    <text evidence="3">The sequence shown here is derived from an EMBL/GenBank/DDBJ whole genome shotgun (WGS) entry which is preliminary data.</text>
</comment>
<evidence type="ECO:0000313" key="3">
    <source>
        <dbReference type="EMBL" id="NIH57457.1"/>
    </source>
</evidence>
<evidence type="ECO:0000256" key="1">
    <source>
        <dbReference type="ARBA" id="ARBA00006484"/>
    </source>
</evidence>
<dbReference type="InterPro" id="IPR002347">
    <property type="entry name" value="SDR_fam"/>
</dbReference>
<name>A0ABX0SL44_9ACTN</name>
<dbReference type="RefSeq" id="WP_167167184.1">
    <property type="nucleotide sequence ID" value="NZ_BAAAOO010000007.1"/>
</dbReference>
<dbReference type="InterPro" id="IPR036291">
    <property type="entry name" value="NAD(P)-bd_dom_sf"/>
</dbReference>
<dbReference type="NCBIfam" id="NF009466">
    <property type="entry name" value="PRK12826.1-2"/>
    <property type="match status" value="1"/>
</dbReference>
<dbReference type="Proteomes" id="UP000749311">
    <property type="component" value="Unassembled WGS sequence"/>
</dbReference>
<dbReference type="InterPro" id="IPR020904">
    <property type="entry name" value="Sc_DH/Rdtase_CS"/>
</dbReference>
<dbReference type="Gene3D" id="3.40.50.720">
    <property type="entry name" value="NAD(P)-binding Rossmann-like Domain"/>
    <property type="match status" value="1"/>
</dbReference>
<accession>A0ABX0SL44</accession>
<dbReference type="Pfam" id="PF13561">
    <property type="entry name" value="adh_short_C2"/>
    <property type="match status" value="1"/>
</dbReference>
<dbReference type="SMART" id="SM00822">
    <property type="entry name" value="PKS_KR"/>
    <property type="match status" value="1"/>
</dbReference>
<dbReference type="EMBL" id="JAAMOZ010000001">
    <property type="protein sequence ID" value="NIH57457.1"/>
    <property type="molecule type" value="Genomic_DNA"/>
</dbReference>
<keyword evidence="4" id="KW-1185">Reference proteome</keyword>
<protein>
    <submittedName>
        <fullName evidence="3">3-oxoacyl-(Acyl-carrier-protein) reductase</fullName>
    </submittedName>
</protein>
<feature type="domain" description="Ketoreductase" evidence="2">
    <location>
        <begin position="10"/>
        <end position="178"/>
    </location>
</feature>
<reference evidence="3 4" key="1">
    <citation type="submission" date="2020-02" db="EMBL/GenBank/DDBJ databases">
        <title>Sequencing the genomes of 1000 actinobacteria strains.</title>
        <authorList>
            <person name="Klenk H.-P."/>
        </authorList>
    </citation>
    <scope>NUCLEOTIDE SEQUENCE [LARGE SCALE GENOMIC DNA]</scope>
    <source>
        <strain evidence="3 4">DSM 19609</strain>
    </source>
</reference>
<dbReference type="PROSITE" id="PS00061">
    <property type="entry name" value="ADH_SHORT"/>
    <property type="match status" value="1"/>
</dbReference>
<dbReference type="SUPFAM" id="SSF51735">
    <property type="entry name" value="NAD(P)-binding Rossmann-fold domains"/>
    <property type="match status" value="1"/>
</dbReference>
<dbReference type="PRINTS" id="PR00080">
    <property type="entry name" value="SDRFAMILY"/>
</dbReference>
<comment type="similarity">
    <text evidence="1">Belongs to the short-chain dehydrogenases/reductases (SDR) family.</text>
</comment>
<organism evidence="3 4">
    <name type="scientific">Brooklawnia cerclae</name>
    <dbReference type="NCBI Taxonomy" id="349934"/>
    <lineage>
        <taxon>Bacteria</taxon>
        <taxon>Bacillati</taxon>
        <taxon>Actinomycetota</taxon>
        <taxon>Actinomycetes</taxon>
        <taxon>Propionibacteriales</taxon>
        <taxon>Propionibacteriaceae</taxon>
        <taxon>Brooklawnia</taxon>
    </lineage>
</organism>